<organism evidence="4 5">
    <name type="scientific">Fructobacillus ficulneus</name>
    <dbReference type="NCBI Taxonomy" id="157463"/>
    <lineage>
        <taxon>Bacteria</taxon>
        <taxon>Bacillati</taxon>
        <taxon>Bacillota</taxon>
        <taxon>Bacilli</taxon>
        <taxon>Lactobacillales</taxon>
        <taxon>Lactobacillaceae</taxon>
        <taxon>Fructobacillus</taxon>
    </lineage>
</organism>
<proteinExistence type="predicted"/>
<evidence type="ECO:0000259" key="3">
    <source>
        <dbReference type="Pfam" id="PF05175"/>
    </source>
</evidence>
<dbReference type="CDD" id="cd02440">
    <property type="entry name" value="AdoMet_MTases"/>
    <property type="match status" value="1"/>
</dbReference>
<dbReference type="GO" id="GO:0008757">
    <property type="term" value="F:S-adenosylmethionine-dependent methyltransferase activity"/>
    <property type="evidence" value="ECO:0007669"/>
    <property type="project" value="InterPro"/>
</dbReference>
<dbReference type="InterPro" id="IPR029063">
    <property type="entry name" value="SAM-dependent_MTases_sf"/>
</dbReference>
<keyword evidence="2" id="KW-0808">Transferase</keyword>
<evidence type="ECO:0000313" key="5">
    <source>
        <dbReference type="Proteomes" id="UP000253891"/>
    </source>
</evidence>
<dbReference type="STRING" id="157463.GCA_001047075_00113"/>
<name>A0A0K8MFC8_9LACO</name>
<dbReference type="Pfam" id="PF05175">
    <property type="entry name" value="MTS"/>
    <property type="match status" value="1"/>
</dbReference>
<evidence type="ECO:0000313" key="4">
    <source>
        <dbReference type="EMBL" id="GAO99192.1"/>
    </source>
</evidence>
<dbReference type="Proteomes" id="UP000253891">
    <property type="component" value="Unassembled WGS sequence"/>
</dbReference>
<dbReference type="Gene3D" id="3.40.50.150">
    <property type="entry name" value="Vaccinia Virus protein VP39"/>
    <property type="match status" value="1"/>
</dbReference>
<evidence type="ECO:0000256" key="1">
    <source>
        <dbReference type="ARBA" id="ARBA00022603"/>
    </source>
</evidence>
<dbReference type="AlphaFoldDB" id="A0A0K8MFC8"/>
<gene>
    <name evidence="4" type="ORF">FFIC_090140</name>
</gene>
<sequence>MALFLYINFSTLEIEDITMTEKISGEQYFTAQPDAAHDYQDFDFELLGNQIHFTTDAGVFSKRTVDFGTRTMLDVAAGLDFPTGKILDLGTGYGPVGIAMAKALNKNVDMVDVNERALELARKNADRNGVGSQVNVFQSNIYDQINDQYAMILVNPPIRAGKTVVTQMLQEAQQHLVPGGKLIAVLQKKQGAPSAQKNLEAVFPTVQVAGKKKGYYVLEAING</sequence>
<dbReference type="PANTHER" id="PTHR47816">
    <property type="entry name" value="RIBOSOMAL RNA SMALL SUBUNIT METHYLTRANSFERASE C"/>
    <property type="match status" value="1"/>
</dbReference>
<dbReference type="PANTHER" id="PTHR47816:SF4">
    <property type="entry name" value="RIBOSOMAL RNA SMALL SUBUNIT METHYLTRANSFERASE C"/>
    <property type="match status" value="1"/>
</dbReference>
<keyword evidence="5" id="KW-1185">Reference proteome</keyword>
<dbReference type="SUPFAM" id="SSF53335">
    <property type="entry name" value="S-adenosyl-L-methionine-dependent methyltransferases"/>
    <property type="match status" value="1"/>
</dbReference>
<protein>
    <submittedName>
        <fullName evidence="4">16S RNA G1207 methylase RsmC</fullName>
    </submittedName>
</protein>
<reference evidence="4 5" key="1">
    <citation type="journal article" date="2015" name="BMC Genomics">
        <title>Comparative genomics of Fructobacillus spp. and Leuconostoc spp. reveals niche-specific evolution of Fructobacillus spp.</title>
        <authorList>
            <person name="Endo A."/>
            <person name="Tanizawa Y."/>
            <person name="Tanaka N."/>
            <person name="Maeno S."/>
            <person name="Kumar H."/>
            <person name="Shiwa Y."/>
            <person name="Okada S."/>
            <person name="Yoshikawa H."/>
            <person name="Dicks L."/>
            <person name="Nakagawa J."/>
            <person name="Arita M."/>
        </authorList>
    </citation>
    <scope>NUCLEOTIDE SEQUENCE [LARGE SCALE GENOMIC DNA]</scope>
    <source>
        <strain evidence="4 5">JCM 12225</strain>
    </source>
</reference>
<dbReference type="GO" id="GO:0032259">
    <property type="term" value="P:methylation"/>
    <property type="evidence" value="ECO:0007669"/>
    <property type="project" value="UniProtKB-KW"/>
</dbReference>
<dbReference type="EMBL" id="DF967986">
    <property type="protein sequence ID" value="GAO99192.1"/>
    <property type="molecule type" value="Genomic_DNA"/>
</dbReference>
<dbReference type="InterPro" id="IPR046977">
    <property type="entry name" value="RsmC/RlmG"/>
</dbReference>
<evidence type="ECO:0000256" key="2">
    <source>
        <dbReference type="ARBA" id="ARBA00022679"/>
    </source>
</evidence>
<keyword evidence="1 4" id="KW-0489">Methyltransferase</keyword>
<accession>A0A0K8MFC8</accession>
<feature type="domain" description="Methyltransferase small" evidence="3">
    <location>
        <begin position="51"/>
        <end position="218"/>
    </location>
</feature>
<dbReference type="InterPro" id="IPR007848">
    <property type="entry name" value="Small_mtfrase_dom"/>
</dbReference>